<dbReference type="GO" id="GO:0036088">
    <property type="term" value="P:D-serine catabolic process"/>
    <property type="evidence" value="ECO:0007669"/>
    <property type="project" value="TreeGrafter"/>
</dbReference>
<dbReference type="NCBIfam" id="NF002823">
    <property type="entry name" value="PRK02991.1"/>
    <property type="match status" value="1"/>
</dbReference>
<dbReference type="EMBL" id="JACXSI010000069">
    <property type="protein sequence ID" value="MBD3110463.1"/>
    <property type="molecule type" value="Genomic_DNA"/>
</dbReference>
<dbReference type="Proteomes" id="UP000602076">
    <property type="component" value="Unassembled WGS sequence"/>
</dbReference>
<evidence type="ECO:0000313" key="6">
    <source>
        <dbReference type="EMBL" id="MBD3110463.1"/>
    </source>
</evidence>
<evidence type="ECO:0000256" key="3">
    <source>
        <dbReference type="ARBA" id="ARBA00023239"/>
    </source>
</evidence>
<comment type="cofactor">
    <cofactor evidence="1 4">
        <name>pyridoxal 5'-phosphate</name>
        <dbReference type="ChEBI" id="CHEBI:597326"/>
    </cofactor>
</comment>
<gene>
    <name evidence="4" type="primary">dsdA</name>
    <name evidence="6" type="ORF">IEO70_19230</name>
</gene>
<dbReference type="GO" id="GO:0009097">
    <property type="term" value="P:isoleucine biosynthetic process"/>
    <property type="evidence" value="ECO:0007669"/>
    <property type="project" value="TreeGrafter"/>
</dbReference>
<dbReference type="NCBIfam" id="TIGR02035">
    <property type="entry name" value="D_Ser_am_lyase"/>
    <property type="match status" value="1"/>
</dbReference>
<comment type="catalytic activity">
    <reaction evidence="4">
        <text>D-serine = pyruvate + NH4(+)</text>
        <dbReference type="Rhea" id="RHEA:13977"/>
        <dbReference type="ChEBI" id="CHEBI:15361"/>
        <dbReference type="ChEBI" id="CHEBI:28938"/>
        <dbReference type="ChEBI" id="CHEBI:35247"/>
        <dbReference type="EC" id="4.3.1.18"/>
    </reaction>
</comment>
<dbReference type="GO" id="GO:0030170">
    <property type="term" value="F:pyridoxal phosphate binding"/>
    <property type="evidence" value="ECO:0007669"/>
    <property type="project" value="InterPro"/>
</dbReference>
<dbReference type="AlphaFoldDB" id="A0A927CZB5"/>
<dbReference type="InterPro" id="IPR011780">
    <property type="entry name" value="D_Ser_am_lyase"/>
</dbReference>
<evidence type="ECO:0000256" key="1">
    <source>
        <dbReference type="ARBA" id="ARBA00001933"/>
    </source>
</evidence>
<evidence type="ECO:0000256" key="4">
    <source>
        <dbReference type="HAMAP-Rule" id="MF_01030"/>
    </source>
</evidence>
<dbReference type="EC" id="4.3.1.18" evidence="4"/>
<organism evidence="6 7">
    <name type="scientific">Peribacillus faecalis</name>
    <dbReference type="NCBI Taxonomy" id="2772559"/>
    <lineage>
        <taxon>Bacteria</taxon>
        <taxon>Bacillati</taxon>
        <taxon>Bacillota</taxon>
        <taxon>Bacilli</taxon>
        <taxon>Bacillales</taxon>
        <taxon>Bacillaceae</taxon>
        <taxon>Peribacillus</taxon>
    </lineage>
</organism>
<name>A0A927CZB5_9BACI</name>
<comment type="similarity">
    <text evidence="4">Belongs to the serine/threonine dehydratase family. DsdA subfamily.</text>
</comment>
<evidence type="ECO:0000313" key="7">
    <source>
        <dbReference type="Proteomes" id="UP000602076"/>
    </source>
</evidence>
<evidence type="ECO:0000259" key="5">
    <source>
        <dbReference type="Pfam" id="PF00291"/>
    </source>
</evidence>
<keyword evidence="2 4" id="KW-0663">Pyridoxal phosphate</keyword>
<feature type="modified residue" description="N6-(pyridoxal phosphate)lysine" evidence="4">
    <location>
        <position position="109"/>
    </location>
</feature>
<comment type="caution">
    <text evidence="6">The sequence shown here is derived from an EMBL/GenBank/DDBJ whole genome shotgun (WGS) entry which is preliminary data.</text>
</comment>
<dbReference type="SUPFAM" id="SSF53686">
    <property type="entry name" value="Tryptophan synthase beta subunit-like PLP-dependent enzymes"/>
    <property type="match status" value="1"/>
</dbReference>
<keyword evidence="7" id="KW-1185">Reference proteome</keyword>
<dbReference type="GO" id="GO:0008721">
    <property type="term" value="F:D-serine ammonia-lyase activity"/>
    <property type="evidence" value="ECO:0007669"/>
    <property type="project" value="UniProtKB-EC"/>
</dbReference>
<protein>
    <recommendedName>
        <fullName evidence="4">Probable D-serine dehydratase</fullName>
        <ecNumber evidence="4">4.3.1.18</ecNumber>
    </recommendedName>
    <alternativeName>
        <fullName evidence="4">D-serine deaminase</fullName>
        <shortName evidence="4">DSD</shortName>
    </alternativeName>
</protein>
<evidence type="ECO:0000256" key="2">
    <source>
        <dbReference type="ARBA" id="ARBA00022898"/>
    </source>
</evidence>
<feature type="domain" description="Tryptophan synthase beta chain-like PALP" evidence="5">
    <location>
        <begin position="89"/>
        <end position="382"/>
    </location>
</feature>
<dbReference type="RefSeq" id="WP_190999992.1">
    <property type="nucleotide sequence ID" value="NZ_JACXSI010000069.1"/>
</dbReference>
<dbReference type="HAMAP" id="MF_01030">
    <property type="entry name" value="D_Ser_dehydrat"/>
    <property type="match status" value="1"/>
</dbReference>
<dbReference type="InterPro" id="IPR001926">
    <property type="entry name" value="TrpB-like_PALP"/>
</dbReference>
<dbReference type="GO" id="GO:0016836">
    <property type="term" value="F:hydro-lyase activity"/>
    <property type="evidence" value="ECO:0007669"/>
    <property type="project" value="UniProtKB-UniRule"/>
</dbReference>
<dbReference type="Pfam" id="PF00291">
    <property type="entry name" value="PALP"/>
    <property type="match status" value="1"/>
</dbReference>
<dbReference type="InterPro" id="IPR050147">
    <property type="entry name" value="Ser/Thr_Dehydratase"/>
</dbReference>
<reference evidence="6" key="1">
    <citation type="submission" date="2020-09" db="EMBL/GenBank/DDBJ databases">
        <title>Bacillus faecalis sp. nov., a moderately halophilic bacterium isolated from cow faeces.</title>
        <authorList>
            <person name="Jiang L."/>
            <person name="Lee J."/>
        </authorList>
    </citation>
    <scope>NUCLEOTIDE SEQUENCE</scope>
    <source>
        <strain evidence="6">AGMB 02131</strain>
    </source>
</reference>
<dbReference type="InterPro" id="IPR036052">
    <property type="entry name" value="TrpB-like_PALP_sf"/>
</dbReference>
<sequence length="420" mass="46561">MEGWLEQFPLMQDMTDEKPVFWVNPDYEADFVFQLDDELLRQASERFYRFQPVLKSIFGEIASFEGIIESPITDISKMKIRLETVYETTVKGNVLLKRDDLLPIAGSIKARGGFHEVLAFAEKLAREHGLLTDGESDYSCILSEEARQLFNQYHIVVGSTGNLGLSIGMIGSSLGFRVSVHMSHDAKQWKKDLLRKNGVTVVEHLSDYSVAVEQARAICSADEKSYFVDDENSLLLFAGYAVAALELKRQLADLNIDVNCNNPLYVYLPCGVGGGPGGITYGLKKVFGKHVHCYFAEPLQSPSMLLGLMTKQHDSISVYDIGLTNQTEADGLAVGRPSKFVGKLLKKMLAGIYTVSDYELLQLMKTLNETEEIFLEPSALAGTKGPCVTGKEGIHLVWATGGSIIPNNVKKQYLQKAKEL</sequence>
<dbReference type="Gene3D" id="3.40.50.1100">
    <property type="match status" value="2"/>
</dbReference>
<proteinExistence type="inferred from homology"/>
<keyword evidence="3 4" id="KW-0456">Lyase</keyword>
<accession>A0A927CZB5</accession>
<dbReference type="PANTHER" id="PTHR48078">
    <property type="entry name" value="THREONINE DEHYDRATASE, MITOCHONDRIAL-RELATED"/>
    <property type="match status" value="1"/>
</dbReference>
<dbReference type="PANTHER" id="PTHR48078:SF9">
    <property type="entry name" value="D-SERINE DEHYDRATASE"/>
    <property type="match status" value="1"/>
</dbReference>